<protein>
    <recommendedName>
        <fullName evidence="2">LytR/CpsA/Psr regulator C-terminal domain-containing protein</fullName>
    </recommendedName>
</protein>
<keyword evidence="1" id="KW-1133">Transmembrane helix</keyword>
<dbReference type="InterPro" id="IPR027381">
    <property type="entry name" value="LytR/CpsA/Psr_C"/>
</dbReference>
<dbReference type="RefSeq" id="WP_171783336.1">
    <property type="nucleotide sequence ID" value="NZ_BAAAML010000014.1"/>
</dbReference>
<accession>A0ABX2A301</accession>
<name>A0ABX2A301_9MICO</name>
<dbReference type="Pfam" id="PF13399">
    <property type="entry name" value="LytR_C"/>
    <property type="match status" value="1"/>
</dbReference>
<evidence type="ECO:0000313" key="4">
    <source>
        <dbReference type="Proteomes" id="UP000757540"/>
    </source>
</evidence>
<sequence>MTSPAQDPARIARRRRKHERQAVVFGLIIAFLVILGLGALAIYTETIDSPISEPIYTPSTTVESMAPACLPEQEDSPDGATPLAYDKVRVRIFNAADPRFALAGASAEVLADRGFDVRATGDWPHLVEGYSQIRYGAAGIVQAYTLAAQYEDIDLVLDDRAGRVIDLLVGTGWTEPLDTAEVPLAADQPLENMPGCVPVEDLEPIEREYGIGREPDA</sequence>
<comment type="caution">
    <text evidence="3">The sequence shown here is derived from an EMBL/GenBank/DDBJ whole genome shotgun (WGS) entry which is preliminary data.</text>
</comment>
<organism evidence="3 4">
    <name type="scientific">Isoptericola halotolerans</name>
    <dbReference type="NCBI Taxonomy" id="300560"/>
    <lineage>
        <taxon>Bacteria</taxon>
        <taxon>Bacillati</taxon>
        <taxon>Actinomycetota</taxon>
        <taxon>Actinomycetes</taxon>
        <taxon>Micrococcales</taxon>
        <taxon>Promicromonosporaceae</taxon>
        <taxon>Isoptericola</taxon>
    </lineage>
</organism>
<evidence type="ECO:0000256" key="1">
    <source>
        <dbReference type="SAM" id="Phobius"/>
    </source>
</evidence>
<proteinExistence type="predicted"/>
<keyword evidence="1" id="KW-0812">Transmembrane</keyword>
<evidence type="ECO:0000259" key="2">
    <source>
        <dbReference type="Pfam" id="PF13399"/>
    </source>
</evidence>
<dbReference type="Proteomes" id="UP000757540">
    <property type="component" value="Unassembled WGS sequence"/>
</dbReference>
<feature type="domain" description="LytR/CpsA/Psr regulator C-terminal" evidence="2">
    <location>
        <begin position="88"/>
        <end position="173"/>
    </location>
</feature>
<reference evidence="3 4" key="1">
    <citation type="submission" date="2020-05" db="EMBL/GenBank/DDBJ databases">
        <title>Genomic Encyclopedia of Type Strains, Phase III (KMG-III): the genomes of soil and plant-associated and newly described type strains.</title>
        <authorList>
            <person name="Whitman W."/>
        </authorList>
    </citation>
    <scope>NUCLEOTIDE SEQUENCE [LARGE SCALE GENOMIC DNA]</scope>
    <source>
        <strain evidence="3 4">KCTC 19046</strain>
    </source>
</reference>
<feature type="transmembrane region" description="Helical" evidence="1">
    <location>
        <begin position="21"/>
        <end position="43"/>
    </location>
</feature>
<dbReference type="EMBL" id="JABEZU010000002">
    <property type="protein sequence ID" value="NOV97086.1"/>
    <property type="molecule type" value="Genomic_DNA"/>
</dbReference>
<keyword evidence="4" id="KW-1185">Reference proteome</keyword>
<keyword evidence="1" id="KW-0472">Membrane</keyword>
<evidence type="ECO:0000313" key="3">
    <source>
        <dbReference type="EMBL" id="NOV97086.1"/>
    </source>
</evidence>
<gene>
    <name evidence="3" type="ORF">HDG69_001661</name>
</gene>